<dbReference type="CDD" id="cd17393">
    <property type="entry name" value="MFS_MosC_like"/>
    <property type="match status" value="1"/>
</dbReference>
<feature type="transmembrane region" description="Helical" evidence="6">
    <location>
        <begin position="47"/>
        <end position="66"/>
    </location>
</feature>
<accession>A0A516NRL8</accession>
<feature type="transmembrane region" description="Helical" evidence="6">
    <location>
        <begin position="12"/>
        <end position="35"/>
    </location>
</feature>
<dbReference type="PROSITE" id="PS50850">
    <property type="entry name" value="MFS"/>
    <property type="match status" value="1"/>
</dbReference>
<dbReference type="Gene3D" id="1.20.1250.20">
    <property type="entry name" value="MFS general substrate transporter like domains"/>
    <property type="match status" value="2"/>
</dbReference>
<feature type="domain" description="Major facilitator superfamily (MFS) profile" evidence="7">
    <location>
        <begin position="346"/>
        <end position="537"/>
    </location>
</feature>
<evidence type="ECO:0000313" key="9">
    <source>
        <dbReference type="Proteomes" id="UP000317039"/>
    </source>
</evidence>
<feature type="compositionally biased region" description="Basic and acidic residues" evidence="5">
    <location>
        <begin position="240"/>
        <end position="252"/>
    </location>
</feature>
<feature type="region of interest" description="Disordered" evidence="5">
    <location>
        <begin position="193"/>
        <end position="322"/>
    </location>
</feature>
<dbReference type="EMBL" id="CP041695">
    <property type="protein sequence ID" value="QDP81552.1"/>
    <property type="molecule type" value="Genomic_DNA"/>
</dbReference>
<reference evidence="8 9" key="1">
    <citation type="submission" date="2019-07" db="EMBL/GenBank/DDBJ databases">
        <title>Complete Genome Sequence and Methylome Analysis of Nocardia otitidis-caviarum NEB252.</title>
        <authorList>
            <person name="Fomenkov A."/>
            <person name="Anton B.P."/>
            <person name="Vincze T."/>
            <person name="Roberts R.J."/>
        </authorList>
    </citation>
    <scope>NUCLEOTIDE SEQUENCE [LARGE SCALE GENOMIC DNA]</scope>
    <source>
        <strain evidence="8 9">NEB252</strain>
    </source>
</reference>
<dbReference type="GeneID" id="80335686"/>
<feature type="transmembrane region" description="Helical" evidence="6">
    <location>
        <begin position="498"/>
        <end position="516"/>
    </location>
</feature>
<dbReference type="InterPro" id="IPR051788">
    <property type="entry name" value="MFS_Transporter"/>
</dbReference>
<feature type="transmembrane region" description="Helical" evidence="6">
    <location>
        <begin position="347"/>
        <end position="370"/>
    </location>
</feature>
<gene>
    <name evidence="8" type="ORF">FOH10_25330</name>
</gene>
<feature type="compositionally biased region" description="Low complexity" evidence="5">
    <location>
        <begin position="199"/>
        <end position="211"/>
    </location>
</feature>
<dbReference type="InterPro" id="IPR036259">
    <property type="entry name" value="MFS_trans_sf"/>
</dbReference>
<evidence type="ECO:0000256" key="2">
    <source>
        <dbReference type="ARBA" id="ARBA00022692"/>
    </source>
</evidence>
<feature type="transmembrane region" description="Helical" evidence="6">
    <location>
        <begin position="439"/>
        <end position="462"/>
    </location>
</feature>
<dbReference type="Pfam" id="PF07690">
    <property type="entry name" value="MFS_1"/>
    <property type="match status" value="2"/>
</dbReference>
<feature type="transmembrane region" description="Helical" evidence="6">
    <location>
        <begin position="382"/>
        <end position="401"/>
    </location>
</feature>
<keyword evidence="4 6" id="KW-0472">Membrane</keyword>
<dbReference type="PANTHER" id="PTHR23514">
    <property type="entry name" value="BYPASS OF STOP CODON PROTEIN 6"/>
    <property type="match status" value="1"/>
</dbReference>
<evidence type="ECO:0000259" key="7">
    <source>
        <dbReference type="PROSITE" id="PS50850"/>
    </source>
</evidence>
<protein>
    <submittedName>
        <fullName evidence="8">MFS transporter</fullName>
    </submittedName>
</protein>
<feature type="transmembrane region" description="Helical" evidence="6">
    <location>
        <begin position="413"/>
        <end position="433"/>
    </location>
</feature>
<feature type="transmembrane region" description="Helical" evidence="6">
    <location>
        <begin position="167"/>
        <end position="188"/>
    </location>
</feature>
<feature type="transmembrane region" description="Helical" evidence="6">
    <location>
        <begin position="78"/>
        <end position="97"/>
    </location>
</feature>
<evidence type="ECO:0000256" key="3">
    <source>
        <dbReference type="ARBA" id="ARBA00022989"/>
    </source>
</evidence>
<feature type="compositionally biased region" description="Polar residues" evidence="5">
    <location>
        <begin position="268"/>
        <end position="279"/>
    </location>
</feature>
<dbReference type="InterPro" id="IPR020846">
    <property type="entry name" value="MFS_dom"/>
</dbReference>
<evidence type="ECO:0000313" key="8">
    <source>
        <dbReference type="EMBL" id="QDP81552.1"/>
    </source>
</evidence>
<evidence type="ECO:0000256" key="4">
    <source>
        <dbReference type="ARBA" id="ARBA00023136"/>
    </source>
</evidence>
<dbReference type="RefSeq" id="WP_143982605.1">
    <property type="nucleotide sequence ID" value="NZ_CP041695.1"/>
</dbReference>
<dbReference type="InterPro" id="IPR011701">
    <property type="entry name" value="MFS"/>
</dbReference>
<organism evidence="8 9">
    <name type="scientific">Nocardia otitidiscaviarum</name>
    <dbReference type="NCBI Taxonomy" id="1823"/>
    <lineage>
        <taxon>Bacteria</taxon>
        <taxon>Bacillati</taxon>
        <taxon>Actinomycetota</taxon>
        <taxon>Actinomycetes</taxon>
        <taxon>Mycobacteriales</taxon>
        <taxon>Nocardiaceae</taxon>
        <taxon>Nocardia</taxon>
    </lineage>
</organism>
<feature type="transmembrane region" description="Helical" evidence="6">
    <location>
        <begin position="474"/>
        <end position="492"/>
    </location>
</feature>
<dbReference type="Proteomes" id="UP000317039">
    <property type="component" value="Chromosome"/>
</dbReference>
<dbReference type="SUPFAM" id="SSF103473">
    <property type="entry name" value="MFS general substrate transporter"/>
    <property type="match status" value="1"/>
</dbReference>
<comment type="subcellular location">
    <subcellularLocation>
        <location evidence="1">Cell membrane</location>
        <topology evidence="1">Multi-pass membrane protein</topology>
    </subcellularLocation>
</comment>
<feature type="transmembrane region" description="Helical" evidence="6">
    <location>
        <begin position="142"/>
        <end position="161"/>
    </location>
</feature>
<dbReference type="GO" id="GO:0005886">
    <property type="term" value="C:plasma membrane"/>
    <property type="evidence" value="ECO:0007669"/>
    <property type="project" value="UniProtKB-SubCell"/>
</dbReference>
<keyword evidence="3 6" id="KW-1133">Transmembrane helix</keyword>
<dbReference type="KEGG" id="nod:FOH10_25330"/>
<feature type="transmembrane region" description="Helical" evidence="6">
    <location>
        <begin position="103"/>
        <end position="121"/>
    </location>
</feature>
<sequence>MVAPTSAPRLRAARTALFAVFGLNGLVSALWFVHIPAVTERTGVSHSTLGMLILLMSGSAIGSMQAAGTLTDRFGSRAVTAVAAALTAVAIIGPAFATGPITLAAALIGYGIGFGALDVAMNAHAVEVESGYGRPIMSSFHALFSGGSLAGALAGAAAQRAGSDIRLTMIVTAAVGLTVAALAAPNLLPRTGSARERTASATAAADSAASGRPDDRLASHRDHAFASPCPPQTATTREPTSSREGHDTETRGSHAIIAPGPRPPLPSAATTSPDLNTATAREYSTPAPDGDGATAAEPRTAASLDPRADTPHSASGPVPSEAEARAELSFAQHETSVPVAGSTVRKVVALAAVAFAMLMAEGVVGDWSALQMSERLGVEAGTAALAFAAFSVAMTVGRLCADRVSGRFGPVAVVRWGSLLAAAGYLLVVVSPWTVPTVLGWALCGIGLSGGVPQVFTAAGNLGSRTAATDMSRVFGIGYLGLLAGPVIIGWLTELVPLTTAMLFPLAAMLVCAWFARIVAPPADRQPAPLRPVAEAE</sequence>
<dbReference type="AlphaFoldDB" id="A0A516NRL8"/>
<feature type="compositionally biased region" description="Basic and acidic residues" evidence="5">
    <location>
        <begin position="212"/>
        <end position="224"/>
    </location>
</feature>
<proteinExistence type="predicted"/>
<evidence type="ECO:0000256" key="6">
    <source>
        <dbReference type="SAM" id="Phobius"/>
    </source>
</evidence>
<dbReference type="GO" id="GO:0022857">
    <property type="term" value="F:transmembrane transporter activity"/>
    <property type="evidence" value="ECO:0007669"/>
    <property type="project" value="InterPro"/>
</dbReference>
<keyword evidence="2 6" id="KW-0812">Transmembrane</keyword>
<name>A0A516NRL8_9NOCA</name>
<evidence type="ECO:0000256" key="1">
    <source>
        <dbReference type="ARBA" id="ARBA00004651"/>
    </source>
</evidence>
<evidence type="ECO:0000256" key="5">
    <source>
        <dbReference type="SAM" id="MobiDB-lite"/>
    </source>
</evidence>
<dbReference type="PANTHER" id="PTHR23514:SF13">
    <property type="entry name" value="INNER MEMBRANE PROTEIN YBJJ"/>
    <property type="match status" value="1"/>
</dbReference>